<sequence length="73" mass="8257">MTHEHGLLEAAELMNSVDILTTTKVLNCGQMKTRTMYIQSVLEGQQADEQYRKFSELAHSPDHRSGVSWQAHA</sequence>
<proteinExistence type="predicted"/>
<gene>
    <name evidence="1" type="ORF">Syun_016524</name>
</gene>
<evidence type="ECO:0000313" key="2">
    <source>
        <dbReference type="Proteomes" id="UP001420932"/>
    </source>
</evidence>
<comment type="caution">
    <text evidence="1">The sequence shown here is derived from an EMBL/GenBank/DDBJ whole genome shotgun (WGS) entry which is preliminary data.</text>
</comment>
<accession>A0AAP0J7M7</accession>
<dbReference type="AlphaFoldDB" id="A0AAP0J7M7"/>
<protein>
    <submittedName>
        <fullName evidence="1">Uncharacterized protein</fullName>
    </submittedName>
</protein>
<dbReference type="EMBL" id="JBBNAF010000007">
    <property type="protein sequence ID" value="KAK9127727.1"/>
    <property type="molecule type" value="Genomic_DNA"/>
</dbReference>
<reference evidence="1 2" key="1">
    <citation type="submission" date="2024-01" db="EMBL/GenBank/DDBJ databases">
        <title>Genome assemblies of Stephania.</title>
        <authorList>
            <person name="Yang L."/>
        </authorList>
    </citation>
    <scope>NUCLEOTIDE SEQUENCE [LARGE SCALE GENOMIC DNA]</scope>
    <source>
        <strain evidence="1">YNDBR</strain>
        <tissue evidence="1">Leaf</tissue>
    </source>
</reference>
<evidence type="ECO:0000313" key="1">
    <source>
        <dbReference type="EMBL" id="KAK9127727.1"/>
    </source>
</evidence>
<organism evidence="1 2">
    <name type="scientific">Stephania yunnanensis</name>
    <dbReference type="NCBI Taxonomy" id="152371"/>
    <lineage>
        <taxon>Eukaryota</taxon>
        <taxon>Viridiplantae</taxon>
        <taxon>Streptophyta</taxon>
        <taxon>Embryophyta</taxon>
        <taxon>Tracheophyta</taxon>
        <taxon>Spermatophyta</taxon>
        <taxon>Magnoliopsida</taxon>
        <taxon>Ranunculales</taxon>
        <taxon>Menispermaceae</taxon>
        <taxon>Menispermoideae</taxon>
        <taxon>Cissampelideae</taxon>
        <taxon>Stephania</taxon>
    </lineage>
</organism>
<keyword evidence="2" id="KW-1185">Reference proteome</keyword>
<name>A0AAP0J7M7_9MAGN</name>
<dbReference type="Proteomes" id="UP001420932">
    <property type="component" value="Unassembled WGS sequence"/>
</dbReference>